<dbReference type="Pfam" id="PF00076">
    <property type="entry name" value="RRM_1"/>
    <property type="match status" value="1"/>
</dbReference>
<name>A0A077ZDN1_TRITR</name>
<dbReference type="InterPro" id="IPR012677">
    <property type="entry name" value="Nucleotide-bd_a/b_plait_sf"/>
</dbReference>
<evidence type="ECO:0000313" key="7">
    <source>
        <dbReference type="Proteomes" id="UP000030665"/>
    </source>
</evidence>
<dbReference type="EMBL" id="HG806238">
    <property type="protein sequence ID" value="CDW57944.1"/>
    <property type="molecule type" value="Genomic_DNA"/>
</dbReference>
<organism evidence="6 7">
    <name type="scientific">Trichuris trichiura</name>
    <name type="common">Whipworm</name>
    <name type="synonym">Trichocephalus trichiurus</name>
    <dbReference type="NCBI Taxonomy" id="36087"/>
    <lineage>
        <taxon>Eukaryota</taxon>
        <taxon>Metazoa</taxon>
        <taxon>Ecdysozoa</taxon>
        <taxon>Nematoda</taxon>
        <taxon>Enoplea</taxon>
        <taxon>Dorylaimia</taxon>
        <taxon>Trichinellida</taxon>
        <taxon>Trichuridae</taxon>
        <taxon>Trichuris</taxon>
    </lineage>
</organism>
<evidence type="ECO:0000256" key="1">
    <source>
        <dbReference type="ARBA" id="ARBA00004604"/>
    </source>
</evidence>
<dbReference type="STRING" id="36087.A0A077ZDN1"/>
<feature type="domain" description="RRM" evidence="5">
    <location>
        <begin position="17"/>
        <end position="95"/>
    </location>
</feature>
<dbReference type="SMART" id="SM00360">
    <property type="entry name" value="RRM"/>
    <property type="match status" value="1"/>
</dbReference>
<dbReference type="SUPFAM" id="SSF54928">
    <property type="entry name" value="RNA-binding domain, RBD"/>
    <property type="match status" value="1"/>
</dbReference>
<evidence type="ECO:0000256" key="4">
    <source>
        <dbReference type="PROSITE-ProRule" id="PRU00176"/>
    </source>
</evidence>
<sequence length="151" mass="17387">MTVVVRTGYRLLDVMANVVRVRRIPFGFFENEMFEYFSQFGKVTRLKLIRSEKTGRSRGTAFVEFQSSKVAEIVASTMNNYLLLDSVLKCEVLPPEKIRHSLFKDWRLAVKGHQRNKAYVKKANKQKQAATIVAMCRRLNSQLLKANGLTI</sequence>
<dbReference type="Gene3D" id="3.30.70.330">
    <property type="match status" value="1"/>
</dbReference>
<protein>
    <submittedName>
        <fullName evidence="6">RRM 1 domain containing protein</fullName>
    </submittedName>
</protein>
<evidence type="ECO:0000313" key="6">
    <source>
        <dbReference type="EMBL" id="CDW57944.1"/>
    </source>
</evidence>
<dbReference type="PROSITE" id="PS50102">
    <property type="entry name" value="RRM"/>
    <property type="match status" value="1"/>
</dbReference>
<evidence type="ECO:0000259" key="5">
    <source>
        <dbReference type="PROSITE" id="PS50102"/>
    </source>
</evidence>
<dbReference type="Proteomes" id="UP000030665">
    <property type="component" value="Unassembled WGS sequence"/>
</dbReference>
<reference evidence="6" key="1">
    <citation type="submission" date="2014-01" db="EMBL/GenBank/DDBJ databases">
        <authorList>
            <person name="Aslett M."/>
        </authorList>
    </citation>
    <scope>NUCLEOTIDE SEQUENCE</scope>
</reference>
<dbReference type="InterPro" id="IPR000504">
    <property type="entry name" value="RRM_dom"/>
</dbReference>
<dbReference type="InterPro" id="IPR035979">
    <property type="entry name" value="RBD_domain_sf"/>
</dbReference>
<reference evidence="6" key="2">
    <citation type="submission" date="2014-03" db="EMBL/GenBank/DDBJ databases">
        <title>The whipworm genome and dual-species transcriptomics of an intimate host-pathogen interaction.</title>
        <authorList>
            <person name="Foth B.J."/>
            <person name="Tsai I.J."/>
            <person name="Reid A.J."/>
            <person name="Bancroft A.J."/>
            <person name="Nichol S."/>
            <person name="Tracey A."/>
            <person name="Holroyd N."/>
            <person name="Cotton J.A."/>
            <person name="Stanley E.J."/>
            <person name="Zarowiecki M."/>
            <person name="Liu J.Z."/>
            <person name="Huckvale T."/>
            <person name="Cooper P.J."/>
            <person name="Grencis R.K."/>
            <person name="Berriman M."/>
        </authorList>
    </citation>
    <scope>NUCLEOTIDE SEQUENCE [LARGE SCALE GENOMIC DNA]</scope>
</reference>
<evidence type="ECO:0000256" key="2">
    <source>
        <dbReference type="ARBA" id="ARBA00022884"/>
    </source>
</evidence>
<dbReference type="GO" id="GO:0005730">
    <property type="term" value="C:nucleolus"/>
    <property type="evidence" value="ECO:0007669"/>
    <property type="project" value="UniProtKB-SubCell"/>
</dbReference>
<dbReference type="PANTHER" id="PTHR46754">
    <property type="entry name" value="MKI67 FHA DOMAIN-INTERACTING NUCLEOLAR PHOSPHOPROTEIN"/>
    <property type="match status" value="1"/>
</dbReference>
<dbReference type="OrthoDB" id="21467at2759"/>
<keyword evidence="2 4" id="KW-0694">RNA-binding</keyword>
<dbReference type="AlphaFoldDB" id="A0A077ZDN1"/>
<keyword evidence="3" id="KW-0539">Nucleus</keyword>
<proteinExistence type="predicted"/>
<comment type="subcellular location">
    <subcellularLocation>
        <location evidence="1">Nucleus</location>
        <location evidence="1">Nucleolus</location>
    </subcellularLocation>
</comment>
<evidence type="ECO:0000256" key="3">
    <source>
        <dbReference type="ARBA" id="ARBA00023242"/>
    </source>
</evidence>
<accession>A0A077ZDN1</accession>
<keyword evidence="7" id="KW-1185">Reference proteome</keyword>
<dbReference type="CDD" id="cd12307">
    <property type="entry name" value="RRM_NIFK_like"/>
    <property type="match status" value="1"/>
</dbReference>
<dbReference type="GO" id="GO:0003723">
    <property type="term" value="F:RNA binding"/>
    <property type="evidence" value="ECO:0007669"/>
    <property type="project" value="UniProtKB-UniRule"/>
</dbReference>
<gene>
    <name evidence="6" type="ORF">TTRE_0000624401</name>
</gene>